<evidence type="ECO:0000313" key="3">
    <source>
        <dbReference type="Proteomes" id="UP000192596"/>
    </source>
</evidence>
<keyword evidence="3" id="KW-1185">Reference proteome</keyword>
<reference evidence="3" key="1">
    <citation type="submission" date="2017-03" db="EMBL/GenBank/DDBJ databases">
        <title>Genomes of endolithic fungi from Antarctica.</title>
        <authorList>
            <person name="Coleine C."/>
            <person name="Masonjones S."/>
            <person name="Stajich J.E."/>
        </authorList>
    </citation>
    <scope>NUCLEOTIDE SEQUENCE [LARGE SCALE GENOMIC DNA]</scope>
    <source>
        <strain evidence="3">CCFEE 5527</strain>
    </source>
</reference>
<gene>
    <name evidence="2" type="ORF">B0A48_16049</name>
</gene>
<evidence type="ECO:0000256" key="1">
    <source>
        <dbReference type="SAM" id="MobiDB-lite"/>
    </source>
</evidence>
<evidence type="ECO:0000313" key="2">
    <source>
        <dbReference type="EMBL" id="OQN97728.1"/>
    </source>
</evidence>
<dbReference type="Proteomes" id="UP000192596">
    <property type="component" value="Unassembled WGS sequence"/>
</dbReference>
<name>A0A1V8SEZ5_9PEZI</name>
<dbReference type="InParanoid" id="A0A1V8SEZ5"/>
<organism evidence="2 3">
    <name type="scientific">Cryoendolithus antarcticus</name>
    <dbReference type="NCBI Taxonomy" id="1507870"/>
    <lineage>
        <taxon>Eukaryota</taxon>
        <taxon>Fungi</taxon>
        <taxon>Dikarya</taxon>
        <taxon>Ascomycota</taxon>
        <taxon>Pezizomycotina</taxon>
        <taxon>Dothideomycetes</taxon>
        <taxon>Dothideomycetidae</taxon>
        <taxon>Cladosporiales</taxon>
        <taxon>Cladosporiaceae</taxon>
        <taxon>Cryoendolithus</taxon>
    </lineage>
</organism>
<feature type="region of interest" description="Disordered" evidence="1">
    <location>
        <begin position="165"/>
        <end position="186"/>
    </location>
</feature>
<comment type="caution">
    <text evidence="2">The sequence shown here is derived from an EMBL/GenBank/DDBJ whole genome shotgun (WGS) entry which is preliminary data.</text>
</comment>
<proteinExistence type="predicted"/>
<dbReference type="EMBL" id="NAJO01000051">
    <property type="protein sequence ID" value="OQN97728.1"/>
    <property type="molecule type" value="Genomic_DNA"/>
</dbReference>
<sequence>MANDGTAYATFNESFFVLLDSKGVGTPSNIDEVWQACQELKEIVDAVLAPKHDGFQPGVLKGYEASAFQAEESYDELLVVVKPGINSAEPVNTSIESLNSPNDLTSIPGQSALTIESLSGEPRAPSAARLDIVRAAKEAGYHDEPGKPSAKLKDLFAKSVELGFGGDQPYKNPMLKRTKDSTAANP</sequence>
<accession>A0A1V8SEZ5</accession>
<dbReference type="AlphaFoldDB" id="A0A1V8SEZ5"/>
<protein>
    <submittedName>
        <fullName evidence="2">Uncharacterized protein</fullName>
    </submittedName>
</protein>